<organism evidence="1 2">
    <name type="scientific">Erysiphe neolycopersici</name>
    <dbReference type="NCBI Taxonomy" id="212602"/>
    <lineage>
        <taxon>Eukaryota</taxon>
        <taxon>Fungi</taxon>
        <taxon>Dikarya</taxon>
        <taxon>Ascomycota</taxon>
        <taxon>Pezizomycotina</taxon>
        <taxon>Leotiomycetes</taxon>
        <taxon>Erysiphales</taxon>
        <taxon>Erysiphaceae</taxon>
        <taxon>Erysiphe</taxon>
    </lineage>
</organism>
<reference evidence="1 2" key="1">
    <citation type="journal article" date="2018" name="BMC Genomics">
        <title>Comparative genome analyses reveal sequence features reflecting distinct modes of host-adaptation between dicot and monocot powdery mildew.</title>
        <authorList>
            <person name="Wu Y."/>
            <person name="Ma X."/>
            <person name="Pan Z."/>
            <person name="Kale S.D."/>
            <person name="Song Y."/>
            <person name="King H."/>
            <person name="Zhang Q."/>
            <person name="Presley C."/>
            <person name="Deng X."/>
            <person name="Wei C.I."/>
            <person name="Xiao S."/>
        </authorList>
    </citation>
    <scope>NUCLEOTIDE SEQUENCE [LARGE SCALE GENOMIC DNA]</scope>
    <source>
        <strain evidence="1">UMSG2</strain>
    </source>
</reference>
<proteinExistence type="predicted"/>
<dbReference type="AlphaFoldDB" id="A0A420HM47"/>
<accession>A0A420HM47</accession>
<protein>
    <submittedName>
        <fullName evidence="1">Uncharacterized protein</fullName>
    </submittedName>
</protein>
<evidence type="ECO:0000313" key="2">
    <source>
        <dbReference type="Proteomes" id="UP000286134"/>
    </source>
</evidence>
<dbReference type="Proteomes" id="UP000286134">
    <property type="component" value="Unassembled WGS sequence"/>
</dbReference>
<dbReference type="OrthoDB" id="10619144at2759"/>
<evidence type="ECO:0000313" key="1">
    <source>
        <dbReference type="EMBL" id="RKF58508.1"/>
    </source>
</evidence>
<sequence>MIEDEETVDFLSGLDIPNEEGRNLIEEMAEWDQEPEVDIHLSHGDKQLDLENSKRNRKKRMVQFLTSGDPYKSFHVAFAVSKHMVTFLKATITTTELQRDVKT</sequence>
<dbReference type="EMBL" id="MCFK01006733">
    <property type="protein sequence ID" value="RKF58508.1"/>
    <property type="molecule type" value="Genomic_DNA"/>
</dbReference>
<gene>
    <name evidence="1" type="ORF">OnM2_067062</name>
</gene>
<comment type="caution">
    <text evidence="1">The sequence shown here is derived from an EMBL/GenBank/DDBJ whole genome shotgun (WGS) entry which is preliminary data.</text>
</comment>
<name>A0A420HM47_9PEZI</name>
<keyword evidence="2" id="KW-1185">Reference proteome</keyword>